<accession>A0ACB8FGK9</accession>
<sequence>MRKVSDMKARTDLRTEWVNLLCSTFHTPSAFMTFVYFILTITFRGLVVYYPHFTGGSGEYRVRCQIHTSLETALWQSLYVPDCLVHPGKSSCPVIAQDPMWHRIHPGEHKFWLR</sequence>
<proteinExistence type="predicted"/>
<dbReference type="Proteomes" id="UP000827872">
    <property type="component" value="Linkage Group LG04"/>
</dbReference>
<name>A0ACB8FGK9_9SAUR</name>
<protein>
    <submittedName>
        <fullName evidence="1">Uncharacterized protein</fullName>
    </submittedName>
</protein>
<dbReference type="EMBL" id="CM037617">
    <property type="protein sequence ID" value="KAH8004231.1"/>
    <property type="molecule type" value="Genomic_DNA"/>
</dbReference>
<evidence type="ECO:0000313" key="2">
    <source>
        <dbReference type="Proteomes" id="UP000827872"/>
    </source>
</evidence>
<comment type="caution">
    <text evidence="1">The sequence shown here is derived from an EMBL/GenBank/DDBJ whole genome shotgun (WGS) entry which is preliminary data.</text>
</comment>
<evidence type="ECO:0000313" key="1">
    <source>
        <dbReference type="EMBL" id="KAH8004231.1"/>
    </source>
</evidence>
<gene>
    <name evidence="1" type="ORF">K3G42_005772</name>
</gene>
<organism evidence="1 2">
    <name type="scientific">Sphaerodactylus townsendi</name>
    <dbReference type="NCBI Taxonomy" id="933632"/>
    <lineage>
        <taxon>Eukaryota</taxon>
        <taxon>Metazoa</taxon>
        <taxon>Chordata</taxon>
        <taxon>Craniata</taxon>
        <taxon>Vertebrata</taxon>
        <taxon>Euteleostomi</taxon>
        <taxon>Lepidosauria</taxon>
        <taxon>Squamata</taxon>
        <taxon>Bifurcata</taxon>
        <taxon>Gekkota</taxon>
        <taxon>Sphaerodactylidae</taxon>
        <taxon>Sphaerodactylus</taxon>
    </lineage>
</organism>
<keyword evidence="2" id="KW-1185">Reference proteome</keyword>
<reference evidence="1" key="1">
    <citation type="submission" date="2021-08" db="EMBL/GenBank/DDBJ databases">
        <title>The first chromosome-level gecko genome reveals the dynamic sex chromosomes of Neotropical dwarf geckos (Sphaerodactylidae: Sphaerodactylus).</title>
        <authorList>
            <person name="Pinto B.J."/>
            <person name="Keating S.E."/>
            <person name="Gamble T."/>
        </authorList>
    </citation>
    <scope>NUCLEOTIDE SEQUENCE</scope>
    <source>
        <strain evidence="1">TG3544</strain>
    </source>
</reference>